<name>A0A6F8VFH0_9PROT</name>
<dbReference type="EMBL" id="AP022853">
    <property type="protein sequence ID" value="BCB28424.1"/>
    <property type="molecule type" value="Genomic_DNA"/>
</dbReference>
<evidence type="ECO:0000256" key="1">
    <source>
        <dbReference type="SAM" id="MobiDB-lite"/>
    </source>
</evidence>
<reference evidence="3" key="1">
    <citation type="submission" date="2020-03" db="EMBL/GenBank/DDBJ databases">
        <title>Complete genome sequence of sulfur-oxidizing bacterium skT11.</title>
        <authorList>
            <person name="Kanda M."/>
            <person name="Kojima H."/>
            <person name="Fukui M."/>
        </authorList>
    </citation>
    <scope>NUCLEOTIDE SEQUENCE [LARGE SCALE GENOMIC DNA]</scope>
    <source>
        <strain evidence="3">skT11</strain>
    </source>
</reference>
<evidence type="ECO:0000313" key="3">
    <source>
        <dbReference type="Proteomes" id="UP000502260"/>
    </source>
</evidence>
<protein>
    <submittedName>
        <fullName evidence="2">Uncharacterized protein</fullName>
    </submittedName>
</protein>
<accession>A0A6F8VFH0</accession>
<organism evidence="2 3">
    <name type="scientific">Sulfurimicrobium lacus</name>
    <dbReference type="NCBI Taxonomy" id="2715678"/>
    <lineage>
        <taxon>Bacteria</taxon>
        <taxon>Pseudomonadati</taxon>
        <taxon>Pseudomonadota</taxon>
        <taxon>Betaproteobacteria</taxon>
        <taxon>Nitrosomonadales</taxon>
        <taxon>Sulfuricellaceae</taxon>
        <taxon>Sulfurimicrobium</taxon>
    </lineage>
</organism>
<feature type="region of interest" description="Disordered" evidence="1">
    <location>
        <begin position="74"/>
        <end position="97"/>
    </location>
</feature>
<dbReference type="Proteomes" id="UP000502260">
    <property type="component" value="Chromosome"/>
</dbReference>
<evidence type="ECO:0000313" key="2">
    <source>
        <dbReference type="EMBL" id="BCB28424.1"/>
    </source>
</evidence>
<proteinExistence type="predicted"/>
<dbReference type="AlphaFoldDB" id="A0A6F8VFH0"/>
<dbReference type="KEGG" id="slac:SKTS_33100"/>
<sequence>MTMKTYHADPADHDAVAAALLEKYLDVGAKCKCGTGLNHLALLSVEDPKGQNVELVLACSCCDRTYSAFLPLDRGVPAESGSKAARSGETGEGVDHV</sequence>
<keyword evidence="3" id="KW-1185">Reference proteome</keyword>
<gene>
    <name evidence="2" type="ORF">SKTS_33100</name>
</gene>